<name>A0A3G3K1D8_9BACL</name>
<accession>A0A3G3K1D8</accession>
<dbReference type="Gene3D" id="3.10.620.30">
    <property type="match status" value="1"/>
</dbReference>
<dbReference type="InterPro" id="IPR038765">
    <property type="entry name" value="Papain-like_cys_pep_sf"/>
</dbReference>
<dbReference type="RefSeq" id="WP_123042456.1">
    <property type="nucleotide sequence ID" value="NZ_CP033433.1"/>
</dbReference>
<proteinExistence type="predicted"/>
<dbReference type="PANTHER" id="PTHR33490">
    <property type="entry name" value="BLR5614 PROTEIN-RELATED"/>
    <property type="match status" value="1"/>
</dbReference>
<evidence type="ECO:0000313" key="3">
    <source>
        <dbReference type="Proteomes" id="UP000269097"/>
    </source>
</evidence>
<feature type="domain" description="Transglutaminase-like" evidence="1">
    <location>
        <begin position="30"/>
        <end position="139"/>
    </location>
</feature>
<evidence type="ECO:0000259" key="1">
    <source>
        <dbReference type="Pfam" id="PF01841"/>
    </source>
</evidence>
<dbReference type="PANTHER" id="PTHR33490:SF3">
    <property type="entry name" value="CONSERVED INTEGRAL MEMBRANE PROTEIN"/>
    <property type="match status" value="1"/>
</dbReference>
<gene>
    <name evidence="2" type="ORF">EAV92_18455</name>
</gene>
<keyword evidence="3" id="KW-1185">Reference proteome</keyword>
<dbReference type="AlphaFoldDB" id="A0A3G3K1D8"/>
<dbReference type="InterPro" id="IPR002931">
    <property type="entry name" value="Transglutaminase-like"/>
</dbReference>
<protein>
    <submittedName>
        <fullName evidence="2">Transglutaminase family protein</fullName>
    </submittedName>
</protein>
<dbReference type="EMBL" id="CP033433">
    <property type="protein sequence ID" value="AYQ74375.1"/>
    <property type="molecule type" value="Genomic_DNA"/>
</dbReference>
<dbReference type="Proteomes" id="UP000269097">
    <property type="component" value="Chromosome"/>
</dbReference>
<organism evidence="2 3">
    <name type="scientific">Cohnella candidum</name>
    <dbReference type="NCBI Taxonomy" id="2674991"/>
    <lineage>
        <taxon>Bacteria</taxon>
        <taxon>Bacillati</taxon>
        <taxon>Bacillota</taxon>
        <taxon>Bacilli</taxon>
        <taxon>Bacillales</taxon>
        <taxon>Paenibacillaceae</taxon>
        <taxon>Cohnella</taxon>
    </lineage>
</organism>
<evidence type="ECO:0000313" key="2">
    <source>
        <dbReference type="EMBL" id="AYQ74375.1"/>
    </source>
</evidence>
<sequence>MDRFVLESDNLEDYLAETEDIDYSNPAIRATADELFASAQDEIGFAKAAFEFVRDRVPHSWDIQGSRVTCRASDVLLYGEGICYAKSNLLCALLRRQGVPAGFSYQRLTWGDTPDTGYCLHALNAVYIRSLDRWVRLDARGNKPGIDARFSLEEERLAFPVRDHYGEIDYPTLYAYPHPKTLDTLKRSSDVLEMYRTGLPTEL</sequence>
<reference evidence="2 3" key="1">
    <citation type="submission" date="2018-10" db="EMBL/GenBank/DDBJ databases">
        <title>Genome Sequence of Cohnella sp.</title>
        <authorList>
            <person name="Srinivasan S."/>
            <person name="Kim M.K."/>
        </authorList>
    </citation>
    <scope>NUCLEOTIDE SEQUENCE [LARGE SCALE GENOMIC DNA]</scope>
    <source>
        <strain evidence="2 3">18JY8-7</strain>
    </source>
</reference>
<dbReference type="Pfam" id="PF01841">
    <property type="entry name" value="Transglut_core"/>
    <property type="match status" value="1"/>
</dbReference>
<dbReference type="KEGG" id="coh:EAV92_18455"/>
<dbReference type="SUPFAM" id="SSF54001">
    <property type="entry name" value="Cysteine proteinases"/>
    <property type="match status" value="1"/>
</dbReference>